<proteinExistence type="inferred from homology"/>
<evidence type="ECO:0000313" key="9">
    <source>
        <dbReference type="Proteomes" id="UP001163046"/>
    </source>
</evidence>
<keyword evidence="9" id="KW-1185">Reference proteome</keyword>
<dbReference type="PANTHER" id="PTHR16024:SF6">
    <property type="entry name" value="XK-RELATED PROTEIN"/>
    <property type="match status" value="1"/>
</dbReference>
<keyword evidence="6 7" id="KW-0472">Membrane</keyword>
<comment type="subcellular location">
    <subcellularLocation>
        <location evidence="1">Cell membrane</location>
        <topology evidence="1">Multi-pass membrane protein</topology>
    </subcellularLocation>
    <subcellularLocation>
        <location evidence="7">Membrane</location>
        <topology evidence="7">Multi-pass membrane protein</topology>
    </subcellularLocation>
</comment>
<gene>
    <name evidence="8" type="primary">ced-8</name>
    <name evidence="8" type="ORF">OS493_006720</name>
</gene>
<comment type="caution">
    <text evidence="8">The sequence shown here is derived from an EMBL/GenBank/DDBJ whole genome shotgun (WGS) entry which is preliminary data.</text>
</comment>
<evidence type="ECO:0000256" key="3">
    <source>
        <dbReference type="ARBA" id="ARBA00022475"/>
    </source>
</evidence>
<evidence type="ECO:0000256" key="1">
    <source>
        <dbReference type="ARBA" id="ARBA00004651"/>
    </source>
</evidence>
<evidence type="ECO:0000313" key="8">
    <source>
        <dbReference type="EMBL" id="KAJ7386708.1"/>
    </source>
</evidence>
<dbReference type="AlphaFoldDB" id="A0A9W9ZTD7"/>
<comment type="similarity">
    <text evidence="2 7">Belongs to the XK family.</text>
</comment>
<dbReference type="InterPro" id="IPR018629">
    <property type="entry name" value="XK-rel"/>
</dbReference>
<dbReference type="GO" id="GO:0005886">
    <property type="term" value="C:plasma membrane"/>
    <property type="evidence" value="ECO:0007669"/>
    <property type="project" value="UniProtKB-SubCell"/>
</dbReference>
<feature type="transmembrane region" description="Helical" evidence="7">
    <location>
        <begin position="198"/>
        <end position="215"/>
    </location>
</feature>
<reference evidence="8" key="1">
    <citation type="submission" date="2023-01" db="EMBL/GenBank/DDBJ databases">
        <title>Genome assembly of the deep-sea coral Lophelia pertusa.</title>
        <authorList>
            <person name="Herrera S."/>
            <person name="Cordes E."/>
        </authorList>
    </citation>
    <scope>NUCLEOTIDE SEQUENCE</scope>
    <source>
        <strain evidence="8">USNM1676648</strain>
        <tissue evidence="8">Polyp</tissue>
    </source>
</reference>
<protein>
    <recommendedName>
        <fullName evidence="7">XK-related protein</fullName>
    </recommendedName>
</protein>
<evidence type="ECO:0000256" key="5">
    <source>
        <dbReference type="ARBA" id="ARBA00022989"/>
    </source>
</evidence>
<feature type="transmembrane region" description="Helical" evidence="7">
    <location>
        <begin position="221"/>
        <end position="241"/>
    </location>
</feature>
<dbReference type="EMBL" id="MU825875">
    <property type="protein sequence ID" value="KAJ7386708.1"/>
    <property type="molecule type" value="Genomic_DNA"/>
</dbReference>
<feature type="transmembrane region" description="Helical" evidence="7">
    <location>
        <begin position="295"/>
        <end position="314"/>
    </location>
</feature>
<dbReference type="Proteomes" id="UP001163046">
    <property type="component" value="Unassembled WGS sequence"/>
</dbReference>
<feature type="transmembrane region" description="Helical" evidence="7">
    <location>
        <begin position="43"/>
        <end position="64"/>
    </location>
</feature>
<keyword evidence="3" id="KW-1003">Cell membrane</keyword>
<keyword evidence="5 7" id="KW-1133">Transmembrane helix</keyword>
<feature type="transmembrane region" description="Helical" evidence="7">
    <location>
        <begin position="321"/>
        <end position="344"/>
    </location>
</feature>
<feature type="transmembrane region" description="Helical" evidence="7">
    <location>
        <begin position="162"/>
        <end position="186"/>
    </location>
</feature>
<dbReference type="Pfam" id="PF09815">
    <property type="entry name" value="XK-related"/>
    <property type="match status" value="1"/>
</dbReference>
<accession>A0A9W9ZTD7</accession>
<evidence type="ECO:0000256" key="7">
    <source>
        <dbReference type="RuleBase" id="RU910716"/>
    </source>
</evidence>
<evidence type="ECO:0000256" key="2">
    <source>
        <dbReference type="ARBA" id="ARBA00008789"/>
    </source>
</evidence>
<keyword evidence="4 7" id="KW-0812">Transmembrane</keyword>
<dbReference type="InterPro" id="IPR050895">
    <property type="entry name" value="XK-related_scramblase"/>
</dbReference>
<name>A0A9W9ZTD7_9CNID</name>
<evidence type="ECO:0000256" key="6">
    <source>
        <dbReference type="ARBA" id="ARBA00023136"/>
    </source>
</evidence>
<dbReference type="PANTHER" id="PTHR16024">
    <property type="entry name" value="XK-RELATED PROTEIN"/>
    <property type="match status" value="1"/>
</dbReference>
<organism evidence="8 9">
    <name type="scientific">Desmophyllum pertusum</name>
    <dbReference type="NCBI Taxonomy" id="174260"/>
    <lineage>
        <taxon>Eukaryota</taxon>
        <taxon>Metazoa</taxon>
        <taxon>Cnidaria</taxon>
        <taxon>Anthozoa</taxon>
        <taxon>Hexacorallia</taxon>
        <taxon>Scleractinia</taxon>
        <taxon>Caryophylliina</taxon>
        <taxon>Caryophylliidae</taxon>
        <taxon>Desmophyllum</taxon>
    </lineage>
</organism>
<dbReference type="OrthoDB" id="5955564at2759"/>
<evidence type="ECO:0000256" key="4">
    <source>
        <dbReference type="ARBA" id="ARBA00022692"/>
    </source>
</evidence>
<sequence>MAVQDLKWYSTFEFLIGSILSFADPITDVLALMGFYKENHRNWFKWGVIFMIIPCLTFVMVYLLTITFDNVRGVTDCLRRVLFTLNPFSPGWATLKAFVLCLKNFKKLWRGEGVDCGDDVDDVNRLLAYVNFAPFMEVITESIPQFIIQLYGASVQEEPVKIIQIISLLVSFLSLVWSFSAADGFLHEGEIDMKIKHKLIFLVTNFFLLSSRLFAICYFILAFRGWIFVVLILHSVIVALADSCPRYKAGRKCDWWCSAIFIFFLFSHWIRDDLSAPHDADDSGARKKQLKRIQWLSNVMFVVENIVMILLFYNHSKYSNACYALPITVSVCSLSILGATIRLIHFNSLLKTVSHQKR</sequence>